<dbReference type="EMBL" id="CM032184">
    <property type="protein sequence ID" value="KAG7094260.1"/>
    <property type="molecule type" value="Genomic_DNA"/>
</dbReference>
<proteinExistence type="predicted"/>
<feature type="compositionally biased region" description="Pro residues" evidence="1">
    <location>
        <begin position="82"/>
        <end position="104"/>
    </location>
</feature>
<evidence type="ECO:0000313" key="2">
    <source>
        <dbReference type="EMBL" id="KAG7094260.1"/>
    </source>
</evidence>
<name>A0A9P7S2U0_9AGAR</name>
<accession>A0A9P7S2U0</accession>
<evidence type="ECO:0000256" key="1">
    <source>
        <dbReference type="SAM" id="MobiDB-lite"/>
    </source>
</evidence>
<protein>
    <submittedName>
        <fullName evidence="2">Uncharacterized protein</fullName>
    </submittedName>
</protein>
<dbReference type="KEGG" id="more:E1B28_007864"/>
<dbReference type="Proteomes" id="UP001049176">
    <property type="component" value="Chromosome 4"/>
</dbReference>
<reference evidence="2" key="1">
    <citation type="journal article" date="2021" name="Genome Biol. Evol.">
        <title>The assembled and annotated genome of the fairy-ring fungus Marasmius oreades.</title>
        <authorList>
            <person name="Hiltunen M."/>
            <person name="Ament-Velasquez S.L."/>
            <person name="Johannesson H."/>
        </authorList>
    </citation>
    <scope>NUCLEOTIDE SEQUENCE</scope>
    <source>
        <strain evidence="2">03SP1</strain>
    </source>
</reference>
<organism evidence="2 3">
    <name type="scientific">Marasmius oreades</name>
    <name type="common">fairy-ring Marasmius</name>
    <dbReference type="NCBI Taxonomy" id="181124"/>
    <lineage>
        <taxon>Eukaryota</taxon>
        <taxon>Fungi</taxon>
        <taxon>Dikarya</taxon>
        <taxon>Basidiomycota</taxon>
        <taxon>Agaricomycotina</taxon>
        <taxon>Agaricomycetes</taxon>
        <taxon>Agaricomycetidae</taxon>
        <taxon>Agaricales</taxon>
        <taxon>Marasmiineae</taxon>
        <taxon>Marasmiaceae</taxon>
        <taxon>Marasmius</taxon>
    </lineage>
</organism>
<evidence type="ECO:0000313" key="3">
    <source>
        <dbReference type="Proteomes" id="UP001049176"/>
    </source>
</evidence>
<dbReference type="GeneID" id="66076940"/>
<feature type="region of interest" description="Disordered" evidence="1">
    <location>
        <begin position="75"/>
        <end position="114"/>
    </location>
</feature>
<sequence length="180" mass="19837">MIWSRGLKIRGICRGEKSVQSSVVHRLLGHCRDAVENNSCQFPVGLESVRNLNVATRSLWRASVHRSRRGQIPYSAVAGYVPSPPTAAPPLPPPGERPPPPPDGQQPTAPQGEQQNTAEAYAAYGYNTVTMSTLPNSRNGLRLSNNNSTVNVMPKLGIVVLLRRGMHNVNRRRRLVRDFV</sequence>
<dbReference type="AlphaFoldDB" id="A0A9P7S2U0"/>
<dbReference type="RefSeq" id="XP_043010730.1">
    <property type="nucleotide sequence ID" value="XM_043152644.1"/>
</dbReference>
<gene>
    <name evidence="2" type="ORF">E1B28_007864</name>
</gene>
<keyword evidence="3" id="KW-1185">Reference proteome</keyword>
<comment type="caution">
    <text evidence="2">The sequence shown here is derived from an EMBL/GenBank/DDBJ whole genome shotgun (WGS) entry which is preliminary data.</text>
</comment>